<dbReference type="Pfam" id="PF00291">
    <property type="entry name" value="PALP"/>
    <property type="match status" value="1"/>
</dbReference>
<dbReference type="InterPro" id="IPR001926">
    <property type="entry name" value="TrpB-like_PALP"/>
</dbReference>
<dbReference type="PANTHER" id="PTHR10314">
    <property type="entry name" value="CYSTATHIONINE BETA-SYNTHASE"/>
    <property type="match status" value="1"/>
</dbReference>
<dbReference type="SUPFAM" id="SSF54631">
    <property type="entry name" value="CBS-domain pair"/>
    <property type="match status" value="1"/>
</dbReference>
<dbReference type="GO" id="GO:0009069">
    <property type="term" value="P:serine family amino acid metabolic process"/>
    <property type="evidence" value="ECO:0007669"/>
    <property type="project" value="UniProtKB-ARBA"/>
</dbReference>
<dbReference type="InterPro" id="IPR000644">
    <property type="entry name" value="CBS_dom"/>
</dbReference>
<proteinExistence type="inferred from homology"/>
<evidence type="ECO:0000256" key="2">
    <source>
        <dbReference type="ARBA" id="ARBA00007103"/>
    </source>
</evidence>
<feature type="non-terminal residue" evidence="6">
    <location>
        <position position="1"/>
    </location>
</feature>
<dbReference type="Pfam" id="PF00571">
    <property type="entry name" value="CBS"/>
    <property type="match status" value="2"/>
</dbReference>
<dbReference type="Gene3D" id="3.10.580.10">
    <property type="entry name" value="CBS-domain"/>
    <property type="match status" value="1"/>
</dbReference>
<dbReference type="FunFam" id="3.40.50.1100:FF:000118">
    <property type="entry name" value="Related to CYS4-cystathionine beta-synthase"/>
    <property type="match status" value="1"/>
</dbReference>
<evidence type="ECO:0000256" key="1">
    <source>
        <dbReference type="ARBA" id="ARBA00001933"/>
    </source>
</evidence>
<evidence type="ECO:0000256" key="3">
    <source>
        <dbReference type="ARBA" id="ARBA00022898"/>
    </source>
</evidence>
<feature type="domain" description="CBS" evidence="5">
    <location>
        <begin position="360"/>
        <end position="418"/>
    </location>
</feature>
<accession>A0A381R7X5</accession>
<dbReference type="Gene3D" id="3.40.50.1100">
    <property type="match status" value="2"/>
</dbReference>
<sequence length="477" mass="51344">VYSFNSLLDPHRGPVMSENHPRPYNDVTEVVGATPLIRLNRVARDVPGTIYAKCEFMNPGGSLKDRIGLAVVEAAEQEGALKAGGVIVEATSGNTGMALAMVAALRGYRCIFTMPDKMSQEKVKLLRAFGAEVVIVPTAVPPDHPEHYTVKAATIARETPGAVLANQFYNPANPQAHYETTGPEIWAQTDGKVTHFLAGSGTGGTITGVGRYLKEQNPDVQIVGVDPEGSVLKAFFDTGEMIRGEPYKVEGIGNDKIPGALDLSVTDRWVTVTDAESFAMTRRITREEGLFAGGSAGLQVHAALEIGKEAGESAVIVTLLPDWGEHYLTKVYDDDWMRENEFMKRAHPSVHDLVAGKDRDLPGLITVQPTTPVRVALATLTSHNVSQLPVLLEGDCVGSLTDGELMSSVIEDPELLDRPVESIMDTPFPVVDSHTDAEATAPLLTRKNSAVLVRDEGEISGILTRYDLIRNLTGSIG</sequence>
<comment type="cofactor">
    <cofactor evidence="1">
        <name>pyridoxal 5'-phosphate</name>
        <dbReference type="ChEBI" id="CHEBI:597326"/>
    </cofactor>
</comment>
<dbReference type="InterPro" id="IPR036052">
    <property type="entry name" value="TrpB-like_PALP_sf"/>
</dbReference>
<organism evidence="6">
    <name type="scientific">marine metagenome</name>
    <dbReference type="NCBI Taxonomy" id="408172"/>
    <lineage>
        <taxon>unclassified sequences</taxon>
        <taxon>metagenomes</taxon>
        <taxon>ecological metagenomes</taxon>
    </lineage>
</organism>
<comment type="similarity">
    <text evidence="2">Belongs to the cysteine synthase/cystathionine beta-synthase family.</text>
</comment>
<protein>
    <recommendedName>
        <fullName evidence="5">CBS domain-containing protein</fullName>
    </recommendedName>
</protein>
<dbReference type="AlphaFoldDB" id="A0A381R7X5"/>
<dbReference type="SMART" id="SM00116">
    <property type="entry name" value="CBS"/>
    <property type="match status" value="2"/>
</dbReference>
<evidence type="ECO:0000313" key="6">
    <source>
        <dbReference type="EMBL" id="SUZ86988.1"/>
    </source>
</evidence>
<dbReference type="SUPFAM" id="SSF53686">
    <property type="entry name" value="Tryptophan synthase beta subunit-like PLP-dependent enzymes"/>
    <property type="match status" value="1"/>
</dbReference>
<feature type="domain" description="CBS" evidence="5">
    <location>
        <begin position="424"/>
        <end position="477"/>
    </location>
</feature>
<gene>
    <name evidence="6" type="ORF">METZ01_LOCUS39842</name>
</gene>
<keyword evidence="3" id="KW-0663">Pyridoxal phosphate</keyword>
<name>A0A381R7X5_9ZZZZ</name>
<dbReference type="InterPro" id="IPR046342">
    <property type="entry name" value="CBS_dom_sf"/>
</dbReference>
<evidence type="ECO:0000256" key="4">
    <source>
        <dbReference type="SAM" id="MobiDB-lite"/>
    </source>
</evidence>
<reference evidence="6" key="1">
    <citation type="submission" date="2018-05" db="EMBL/GenBank/DDBJ databases">
        <authorList>
            <person name="Lanie J.A."/>
            <person name="Ng W.-L."/>
            <person name="Kazmierczak K.M."/>
            <person name="Andrzejewski T.M."/>
            <person name="Davidsen T.M."/>
            <person name="Wayne K.J."/>
            <person name="Tettelin H."/>
            <person name="Glass J.I."/>
            <person name="Rusch D."/>
            <person name="Podicherti R."/>
            <person name="Tsui H.-C.T."/>
            <person name="Winkler M.E."/>
        </authorList>
    </citation>
    <scope>NUCLEOTIDE SEQUENCE</scope>
</reference>
<dbReference type="GO" id="GO:0044272">
    <property type="term" value="P:sulfur compound biosynthetic process"/>
    <property type="evidence" value="ECO:0007669"/>
    <property type="project" value="UniProtKB-ARBA"/>
</dbReference>
<dbReference type="PROSITE" id="PS51371">
    <property type="entry name" value="CBS"/>
    <property type="match status" value="2"/>
</dbReference>
<dbReference type="GO" id="GO:0006534">
    <property type="term" value="P:cysteine metabolic process"/>
    <property type="evidence" value="ECO:0007669"/>
    <property type="project" value="UniProtKB-ARBA"/>
</dbReference>
<dbReference type="CDD" id="cd01561">
    <property type="entry name" value="CBS_like"/>
    <property type="match status" value="1"/>
</dbReference>
<dbReference type="FunFam" id="3.40.50.1100:FF:000003">
    <property type="entry name" value="Cystathionine beta-synthase"/>
    <property type="match status" value="1"/>
</dbReference>
<dbReference type="InterPro" id="IPR050214">
    <property type="entry name" value="Cys_Synth/Cystath_Beta-Synth"/>
</dbReference>
<feature type="region of interest" description="Disordered" evidence="4">
    <location>
        <begin position="1"/>
        <end position="21"/>
    </location>
</feature>
<evidence type="ECO:0000259" key="5">
    <source>
        <dbReference type="PROSITE" id="PS51371"/>
    </source>
</evidence>
<dbReference type="EMBL" id="UINC01001705">
    <property type="protein sequence ID" value="SUZ86988.1"/>
    <property type="molecule type" value="Genomic_DNA"/>
</dbReference>